<protein>
    <recommendedName>
        <fullName evidence="2 7">Translation initiation factor IF-2</fullName>
    </recommendedName>
</protein>
<comment type="similarity">
    <text evidence="1 7 8">Belongs to the TRAFAC class translation factor GTPase superfamily. Classic translation factor GTPase family. IF-2 subfamily.</text>
</comment>
<evidence type="ECO:0000256" key="2">
    <source>
        <dbReference type="ARBA" id="ARBA00020675"/>
    </source>
</evidence>
<dbReference type="Gene3D" id="3.40.50.10050">
    <property type="entry name" value="Translation initiation factor IF- 2, domain 3"/>
    <property type="match status" value="1"/>
</dbReference>
<dbReference type="PATRIC" id="fig|1235788.3.peg.668"/>
<dbReference type="CDD" id="cd03692">
    <property type="entry name" value="mtIF2_IVc"/>
    <property type="match status" value="1"/>
</dbReference>
<dbReference type="HOGENOM" id="CLU_006301_0_0_10"/>
<dbReference type="FunFam" id="2.40.30.10:FF:000007">
    <property type="entry name" value="Translation initiation factor IF-2"/>
    <property type="match status" value="1"/>
</dbReference>
<dbReference type="Pfam" id="PF04760">
    <property type="entry name" value="IF2_N"/>
    <property type="match status" value="1"/>
</dbReference>
<dbReference type="InterPro" id="IPR015760">
    <property type="entry name" value="TIF_IF2"/>
</dbReference>
<reference evidence="12 13" key="1">
    <citation type="submission" date="2013-04" db="EMBL/GenBank/DDBJ databases">
        <title>The Genome Sequence of Bacteroides massiliensis dnLKV3.</title>
        <authorList>
            <consortium name="The Broad Institute Genomics Platform"/>
            <consortium name="The Broad Institute Genome Sequencing Center for Infectious Disease"/>
            <person name="Earl A."/>
            <person name="Xavier R."/>
            <person name="Kuhn K."/>
            <person name="Stappenbeck T."/>
            <person name="Walker B."/>
            <person name="Young S."/>
            <person name="Zeng Q."/>
            <person name="Gargeya S."/>
            <person name="Fitzgerald M."/>
            <person name="Haas B."/>
            <person name="Abouelleil A."/>
            <person name="Allen A.W."/>
            <person name="Alvarado L."/>
            <person name="Arachchi H.M."/>
            <person name="Berlin A.M."/>
            <person name="Chapman S.B."/>
            <person name="Gainer-Dewar J."/>
            <person name="Goldberg J."/>
            <person name="Griggs A."/>
            <person name="Gujja S."/>
            <person name="Hansen M."/>
            <person name="Howarth C."/>
            <person name="Imamovic A."/>
            <person name="Ireland A."/>
            <person name="Larimer J."/>
            <person name="McCowan C."/>
            <person name="Murphy C."/>
            <person name="Pearson M."/>
            <person name="Poon T.W."/>
            <person name="Priest M."/>
            <person name="Roberts A."/>
            <person name="Saif S."/>
            <person name="Shea T."/>
            <person name="Sisk P."/>
            <person name="Sykes S."/>
            <person name="Wortman J."/>
            <person name="Nusbaum C."/>
            <person name="Birren B."/>
        </authorList>
    </citation>
    <scope>NUCLEOTIDE SEQUENCE [LARGE SCALE GENOMIC DNA]</scope>
    <source>
        <strain evidence="13">dnLKV3</strain>
    </source>
</reference>
<feature type="binding site" evidence="7">
    <location>
        <begin position="555"/>
        <end position="559"/>
    </location>
    <ligand>
        <name>GTP</name>
        <dbReference type="ChEBI" id="CHEBI:37565"/>
    </ligand>
</feature>
<feature type="binding site" evidence="7">
    <location>
        <begin position="508"/>
        <end position="515"/>
    </location>
    <ligand>
        <name>GTP</name>
        <dbReference type="ChEBI" id="CHEBI:37565"/>
    </ligand>
</feature>
<keyword evidence="6 7" id="KW-0342">GTP-binding</keyword>
<dbReference type="PROSITE" id="PS01176">
    <property type="entry name" value="IF2"/>
    <property type="match status" value="1"/>
</dbReference>
<evidence type="ECO:0000256" key="5">
    <source>
        <dbReference type="ARBA" id="ARBA00022917"/>
    </source>
</evidence>
<feature type="coiled-coil region" evidence="9">
    <location>
        <begin position="374"/>
        <end position="416"/>
    </location>
</feature>
<keyword evidence="9" id="KW-0175">Coiled coil</keyword>
<evidence type="ECO:0000256" key="8">
    <source>
        <dbReference type="RuleBase" id="RU000644"/>
    </source>
</evidence>
<gene>
    <name evidence="7" type="primary">infB</name>
    <name evidence="12" type="ORF">C802_00669</name>
</gene>
<dbReference type="OrthoDB" id="9811804at2"/>
<keyword evidence="13" id="KW-1185">Reference proteome</keyword>
<keyword evidence="4 7" id="KW-0547">Nucleotide-binding</keyword>
<dbReference type="Gene3D" id="2.40.30.10">
    <property type="entry name" value="Translation factors"/>
    <property type="match status" value="2"/>
</dbReference>
<dbReference type="SUPFAM" id="SSF52156">
    <property type="entry name" value="Initiation factor IF2/eIF5b, domain 3"/>
    <property type="match status" value="1"/>
</dbReference>
<dbReference type="InterPro" id="IPR006847">
    <property type="entry name" value="IF2_N"/>
</dbReference>
<dbReference type="CDD" id="cd01887">
    <property type="entry name" value="IF2_eIF5B"/>
    <property type="match status" value="1"/>
</dbReference>
<dbReference type="InterPro" id="IPR036925">
    <property type="entry name" value="TIF_IF2_dom3_sf"/>
</dbReference>
<dbReference type="SUPFAM" id="SSF52540">
    <property type="entry name" value="P-loop containing nucleoside triphosphate hydrolases"/>
    <property type="match status" value="1"/>
</dbReference>
<dbReference type="InterPro" id="IPR044145">
    <property type="entry name" value="IF2_II"/>
</dbReference>
<dbReference type="GO" id="GO:0003924">
    <property type="term" value="F:GTPase activity"/>
    <property type="evidence" value="ECO:0007669"/>
    <property type="project" value="UniProtKB-UniRule"/>
</dbReference>
<feature type="compositionally biased region" description="Basic and acidic residues" evidence="10">
    <location>
        <begin position="252"/>
        <end position="290"/>
    </location>
</feature>
<dbReference type="NCBIfam" id="TIGR00231">
    <property type="entry name" value="small_GTP"/>
    <property type="match status" value="1"/>
</dbReference>
<evidence type="ECO:0000256" key="10">
    <source>
        <dbReference type="SAM" id="MobiDB-lite"/>
    </source>
</evidence>
<keyword evidence="7" id="KW-0963">Cytoplasm</keyword>
<dbReference type="NCBIfam" id="TIGR00487">
    <property type="entry name" value="IF-2"/>
    <property type="match status" value="1"/>
</dbReference>
<dbReference type="PANTHER" id="PTHR43381">
    <property type="entry name" value="TRANSLATION INITIATION FACTOR IF-2-RELATED"/>
    <property type="match status" value="1"/>
</dbReference>
<dbReference type="InterPro" id="IPR023115">
    <property type="entry name" value="TIF_IF2_dom3"/>
</dbReference>
<comment type="caution">
    <text evidence="12">The sequence shown here is derived from an EMBL/GenBank/DDBJ whole genome shotgun (WGS) entry which is preliminary data.</text>
</comment>
<dbReference type="SUPFAM" id="SSF50447">
    <property type="entry name" value="Translation proteins"/>
    <property type="match status" value="2"/>
</dbReference>
<feature type="compositionally biased region" description="Basic and acidic residues" evidence="10">
    <location>
        <begin position="180"/>
        <end position="206"/>
    </location>
</feature>
<evidence type="ECO:0000259" key="11">
    <source>
        <dbReference type="PROSITE" id="PS51722"/>
    </source>
</evidence>
<dbReference type="HAMAP" id="MF_00100_B">
    <property type="entry name" value="IF_2_B"/>
    <property type="match status" value="1"/>
</dbReference>
<keyword evidence="3 7" id="KW-0396">Initiation factor</keyword>
<evidence type="ECO:0000313" key="12">
    <source>
        <dbReference type="EMBL" id="EOS14663.1"/>
    </source>
</evidence>
<dbReference type="InterPro" id="IPR000178">
    <property type="entry name" value="TF_IF2_bacterial-like"/>
</dbReference>
<dbReference type="FunFam" id="2.40.30.10:FF:000008">
    <property type="entry name" value="Translation initiation factor IF-2"/>
    <property type="match status" value="1"/>
</dbReference>
<dbReference type="RefSeq" id="WP_016275146.1">
    <property type="nucleotide sequence ID" value="NZ_JABVZU010000003.1"/>
</dbReference>
<dbReference type="GeneID" id="82155920"/>
<dbReference type="InterPro" id="IPR009000">
    <property type="entry name" value="Transl_B-barrel_sf"/>
</dbReference>
<proteinExistence type="inferred from homology"/>
<comment type="subcellular location">
    <subcellularLocation>
        <location evidence="7">Cytoplasm</location>
    </subcellularLocation>
</comment>
<feature type="region of interest" description="Disordered" evidence="10">
    <location>
        <begin position="126"/>
        <end position="367"/>
    </location>
</feature>
<comment type="function">
    <text evidence="7 8">One of the essential components for the initiation of protein synthesis. Protects formylmethionyl-tRNA from spontaneous hydrolysis and promotes its binding to the 30S ribosomal subunits. Also involved in the hydrolysis of GTP during the formation of the 70S ribosomal complex.</text>
</comment>
<feature type="compositionally biased region" description="Basic and acidic residues" evidence="10">
    <location>
        <begin position="139"/>
        <end position="169"/>
    </location>
</feature>
<dbReference type="Gene3D" id="3.40.50.300">
    <property type="entry name" value="P-loop containing nucleotide triphosphate hydrolases"/>
    <property type="match status" value="1"/>
</dbReference>
<dbReference type="EMBL" id="ASSP01000006">
    <property type="protein sequence ID" value="EOS14663.1"/>
    <property type="molecule type" value="Genomic_DNA"/>
</dbReference>
<dbReference type="CDD" id="cd03702">
    <property type="entry name" value="IF2_mtIF2_II"/>
    <property type="match status" value="1"/>
</dbReference>
<feature type="compositionally biased region" description="Basic and acidic residues" evidence="10">
    <location>
        <begin position="219"/>
        <end position="229"/>
    </location>
</feature>
<evidence type="ECO:0000256" key="9">
    <source>
        <dbReference type="SAM" id="Coils"/>
    </source>
</evidence>
<name>R9IJA1_9BACT</name>
<dbReference type="Pfam" id="PF11987">
    <property type="entry name" value="IF-2"/>
    <property type="match status" value="1"/>
</dbReference>
<dbReference type="PROSITE" id="PS51722">
    <property type="entry name" value="G_TR_2"/>
    <property type="match status" value="1"/>
</dbReference>
<feature type="binding site" evidence="7">
    <location>
        <begin position="609"/>
        <end position="612"/>
    </location>
    <ligand>
        <name>GTP</name>
        <dbReference type="ChEBI" id="CHEBI:37565"/>
    </ligand>
</feature>
<feature type="domain" description="Tr-type G" evidence="11">
    <location>
        <begin position="499"/>
        <end position="669"/>
    </location>
</feature>
<dbReference type="Pfam" id="PF00009">
    <property type="entry name" value="GTP_EFTU"/>
    <property type="match status" value="1"/>
</dbReference>
<evidence type="ECO:0000256" key="3">
    <source>
        <dbReference type="ARBA" id="ARBA00022540"/>
    </source>
</evidence>
<feature type="compositionally biased region" description="Basic and acidic residues" evidence="10">
    <location>
        <begin position="61"/>
        <end position="74"/>
    </location>
</feature>
<evidence type="ECO:0000256" key="4">
    <source>
        <dbReference type="ARBA" id="ARBA00022741"/>
    </source>
</evidence>
<dbReference type="InterPro" id="IPR005225">
    <property type="entry name" value="Small_GTP-bd"/>
</dbReference>
<evidence type="ECO:0000256" key="6">
    <source>
        <dbReference type="ARBA" id="ARBA00023134"/>
    </source>
</evidence>
<evidence type="ECO:0000256" key="7">
    <source>
        <dbReference type="HAMAP-Rule" id="MF_00100"/>
    </source>
</evidence>
<keyword evidence="5 7" id="KW-0648">Protein biosynthesis</keyword>
<dbReference type="Proteomes" id="UP000014200">
    <property type="component" value="Unassembled WGS sequence"/>
</dbReference>
<comment type="caution">
    <text evidence="7">Lacks conserved residue(s) required for the propagation of feature annotation.</text>
</comment>
<dbReference type="AlphaFoldDB" id="R9IJA1"/>
<dbReference type="InterPro" id="IPR053905">
    <property type="entry name" value="EF-G-like_DII"/>
</dbReference>
<accession>R9IJA1</accession>
<dbReference type="GO" id="GO:0005737">
    <property type="term" value="C:cytoplasm"/>
    <property type="evidence" value="ECO:0007669"/>
    <property type="project" value="UniProtKB-SubCell"/>
</dbReference>
<dbReference type="Pfam" id="PF22042">
    <property type="entry name" value="EF-G_D2"/>
    <property type="match status" value="1"/>
</dbReference>
<feature type="compositionally biased region" description="Low complexity" evidence="10">
    <location>
        <begin position="315"/>
        <end position="348"/>
    </location>
</feature>
<dbReference type="STRING" id="1235788.C802_00669"/>
<organism evidence="12 13">
    <name type="scientific">Phocaeicola sartorii</name>
    <dbReference type="NCBI Taxonomy" id="671267"/>
    <lineage>
        <taxon>Bacteria</taxon>
        <taxon>Pseudomonadati</taxon>
        <taxon>Bacteroidota</taxon>
        <taxon>Bacteroidia</taxon>
        <taxon>Bacteroidales</taxon>
        <taxon>Bacteroidaceae</taxon>
        <taxon>Phocaeicola</taxon>
    </lineage>
</organism>
<dbReference type="GO" id="GO:0005525">
    <property type="term" value="F:GTP binding"/>
    <property type="evidence" value="ECO:0007669"/>
    <property type="project" value="UniProtKB-KW"/>
</dbReference>
<dbReference type="FunFam" id="3.40.50.10050:FF:000001">
    <property type="entry name" value="Translation initiation factor IF-2"/>
    <property type="match status" value="1"/>
</dbReference>
<evidence type="ECO:0000256" key="1">
    <source>
        <dbReference type="ARBA" id="ARBA00007733"/>
    </source>
</evidence>
<feature type="region of interest" description="Disordered" evidence="10">
    <location>
        <begin position="61"/>
        <end position="82"/>
    </location>
</feature>
<dbReference type="FunFam" id="3.40.50.300:FF:000019">
    <property type="entry name" value="Translation initiation factor IF-2"/>
    <property type="match status" value="1"/>
</dbReference>
<dbReference type="InterPro" id="IPR027417">
    <property type="entry name" value="P-loop_NTPase"/>
</dbReference>
<dbReference type="InterPro" id="IPR000795">
    <property type="entry name" value="T_Tr_GTP-bd_dom"/>
</dbReference>
<dbReference type="PANTHER" id="PTHR43381:SF5">
    <property type="entry name" value="TR-TYPE G DOMAIN-CONTAINING PROTEIN"/>
    <property type="match status" value="1"/>
</dbReference>
<evidence type="ECO:0000313" key="13">
    <source>
        <dbReference type="Proteomes" id="UP000014200"/>
    </source>
</evidence>
<sequence>MTIRLNKVTRDLNVGITTVVEFLQKKGYTIEASPNAKITEEQYAVLVKEFSTDKNLKIESEKFSQERQNKDRNKASISIEGFEPKKEKEEVVKTVIPEEARPKLKQVGKIDLDNLNKKTAPKVAEPAAKVIEQTPKAEPVVEKVVERKETPQPEKETPKPVVVEEKRPEPAPQPAPAPVQEEKKEPKIEKMEEKTPQVKEMEKETPEATPVQEKEEDDVFKIRPTEFKSKINVVGQIDLAALNQSTRPKKKSKEEKRKEREEKDKQRQEQRKQMKDAIIKEIRKGDDKVSKNSVNDDAAKKKKRNRINKERVDINAAGTTNAGGNNNQRNDNANRPNRNNNSKPNNNNQGGGKFNKDRFKKPVVKTEVSDEDVAKQVKETLARLTNKTKNKTAKYRKEKRENVQNRLMEQEEMEQEDSKILKLTEFVTANELASMMDIPVTQVIATCMSIGIMVSINQRLDAETINLVAEEFGYKTEYVSAEVAQAITEEEDNEEDLLPRAPIVTVMGHVDHGKTSLLDYIRKANVIAGEAGGITQHIGAYNVKLEDGRHITFLDTPGHEAFTAMRARGAKVTDIAIIIVAADDNVMPQTKEAINHAMAAGVPIVFAINKVDKPHANPDKIKEELAAMNFLVEEWGGKYQSQDISAKKGTGVHELLEKVLLEAEMLELKANPNRKATGSIIESTLDKGRGYVATILVSNGTLRMGDIVLAGTSYGKVKAMFNERNQRIKEAGPSEPVLILGLNGAPAAGDTFHVIETEQEARDIANKREQLQREQGLRTQKLLTLDEVGRRLALGDFHELNVIVKGDVDGSVEALSDSLIKLSTEQVQVNVIHKGVGQISESDVTLAAASDAIIVGFQVRPSSSAGRLAEQEGVDIRKYSVIYDAIEEVKAAMEGMLAPTLKEQITATIEVREVFNITKVGLVAGAMVKTGKVKRSDKARLIRDGIVVFTGTINALKRFKDDVKEVGTNFECGISLTNCNDIKVGDIIEAYEEVEVKQTL</sequence>
<dbReference type="GO" id="GO:0003743">
    <property type="term" value="F:translation initiation factor activity"/>
    <property type="evidence" value="ECO:0007669"/>
    <property type="project" value="UniProtKB-UniRule"/>
</dbReference>